<evidence type="ECO:0000256" key="1">
    <source>
        <dbReference type="ARBA" id="ARBA00007274"/>
    </source>
</evidence>
<evidence type="ECO:0000313" key="3">
    <source>
        <dbReference type="EMBL" id="OHV46753.1"/>
    </source>
</evidence>
<dbReference type="PANTHER" id="PTHR23416:SF23">
    <property type="entry name" value="ACETYLTRANSFERASE C18B11.09C-RELATED"/>
    <property type="match status" value="1"/>
</dbReference>
<dbReference type="InterPro" id="IPR051159">
    <property type="entry name" value="Hexapeptide_acetyltransf"/>
</dbReference>
<reference evidence="4" key="1">
    <citation type="submission" date="2016-07" db="EMBL/GenBank/DDBJ databases">
        <title>Frankia sp. NRRL B-16219 Genome sequencing.</title>
        <authorList>
            <person name="Ghodhbane-Gtari F."/>
            <person name="Swanson E."/>
            <person name="Gueddou A."/>
            <person name="Louati M."/>
            <person name="Nouioui I."/>
            <person name="Hezbri K."/>
            <person name="Abebe-Akele F."/>
            <person name="Simpson S."/>
            <person name="Morris K."/>
            <person name="Thomas K."/>
            <person name="Gtari M."/>
            <person name="Tisa L.S."/>
        </authorList>
    </citation>
    <scope>NUCLEOTIDE SEQUENCE [LARGE SCALE GENOMIC DNA]</scope>
    <source>
        <strain evidence="4">NRRL B-16219</strain>
    </source>
</reference>
<dbReference type="Gene3D" id="2.160.10.10">
    <property type="entry name" value="Hexapeptide repeat proteins"/>
    <property type="match status" value="1"/>
</dbReference>
<dbReference type="GO" id="GO:0005829">
    <property type="term" value="C:cytosol"/>
    <property type="evidence" value="ECO:0007669"/>
    <property type="project" value="TreeGrafter"/>
</dbReference>
<proteinExistence type="inferred from homology"/>
<dbReference type="AlphaFoldDB" id="A0A1S1RJ37"/>
<accession>A0A1S1RJ37</accession>
<dbReference type="InterPro" id="IPR001451">
    <property type="entry name" value="Hexapep"/>
</dbReference>
<name>A0A1S1RJ37_9ACTN</name>
<gene>
    <name evidence="3" type="ORF">BBK14_00240</name>
</gene>
<dbReference type="CDD" id="cd04647">
    <property type="entry name" value="LbH_MAT_like"/>
    <property type="match status" value="1"/>
</dbReference>
<evidence type="ECO:0000256" key="2">
    <source>
        <dbReference type="ARBA" id="ARBA00022679"/>
    </source>
</evidence>
<organism evidence="3 4">
    <name type="scientific">Parafrankia soli</name>
    <dbReference type="NCBI Taxonomy" id="2599596"/>
    <lineage>
        <taxon>Bacteria</taxon>
        <taxon>Bacillati</taxon>
        <taxon>Actinomycetota</taxon>
        <taxon>Actinomycetes</taxon>
        <taxon>Frankiales</taxon>
        <taxon>Frankiaceae</taxon>
        <taxon>Parafrankia</taxon>
    </lineage>
</organism>
<protein>
    <submittedName>
        <fullName evidence="3">Transferase</fullName>
    </submittedName>
</protein>
<dbReference type="GO" id="GO:0008374">
    <property type="term" value="F:O-acyltransferase activity"/>
    <property type="evidence" value="ECO:0007669"/>
    <property type="project" value="TreeGrafter"/>
</dbReference>
<dbReference type="Proteomes" id="UP000179769">
    <property type="component" value="Unassembled WGS sequence"/>
</dbReference>
<dbReference type="RefSeq" id="WP_071059157.1">
    <property type="nucleotide sequence ID" value="NZ_JBFLUH010000007.1"/>
</dbReference>
<sequence>MSSSLPERSLDLWRRARSRAFTRFLAGSFGALGPRTDIEPPFRLYGARWMSIGAGVHVGPGSWFQVIDGDGEPAAPVIRIGAGSSFVGWCTLSAVRGITIGDRAMFARGVYVADHDHAYRAAGVAIRDQGHTGVAPVAIGDGAWLGQNCVVTAGSTIGRGAVVGANSVVKGVVPDFSLAVGAPARVVRSWAPHGVPSRP</sequence>
<dbReference type="PANTHER" id="PTHR23416">
    <property type="entry name" value="SIALIC ACID SYNTHASE-RELATED"/>
    <property type="match status" value="1"/>
</dbReference>
<keyword evidence="4" id="KW-1185">Reference proteome</keyword>
<dbReference type="InterPro" id="IPR011004">
    <property type="entry name" value="Trimer_LpxA-like_sf"/>
</dbReference>
<dbReference type="Pfam" id="PF00132">
    <property type="entry name" value="Hexapep"/>
    <property type="match status" value="1"/>
</dbReference>
<dbReference type="SUPFAM" id="SSF51161">
    <property type="entry name" value="Trimeric LpxA-like enzymes"/>
    <property type="match status" value="1"/>
</dbReference>
<keyword evidence="2 3" id="KW-0808">Transferase</keyword>
<dbReference type="OrthoDB" id="2643438at2"/>
<evidence type="ECO:0000313" key="4">
    <source>
        <dbReference type="Proteomes" id="UP000179769"/>
    </source>
</evidence>
<dbReference type="EMBL" id="MAXA01000001">
    <property type="protein sequence ID" value="OHV46753.1"/>
    <property type="molecule type" value="Genomic_DNA"/>
</dbReference>
<comment type="similarity">
    <text evidence="1">Belongs to the transferase hexapeptide repeat family.</text>
</comment>
<comment type="caution">
    <text evidence="3">The sequence shown here is derived from an EMBL/GenBank/DDBJ whole genome shotgun (WGS) entry which is preliminary data.</text>
</comment>